<evidence type="ECO:0000256" key="9">
    <source>
        <dbReference type="ARBA" id="ARBA00025772"/>
    </source>
</evidence>
<feature type="transmembrane region" description="Helical" evidence="11">
    <location>
        <begin position="12"/>
        <end position="33"/>
    </location>
</feature>
<keyword evidence="6 11" id="KW-0812">Transmembrane</keyword>
<dbReference type="STRING" id="1548547.BA177_11280"/>
<reference evidence="13 14" key="1">
    <citation type="submission" date="2016-06" db="EMBL/GenBank/DDBJ databases">
        <title>Complete genome sequence of a deep-branching marine Gamma Proteobacterium Woeseia oceani type strain XK5.</title>
        <authorList>
            <person name="Mu D."/>
            <person name="Du Z."/>
        </authorList>
    </citation>
    <scope>NUCLEOTIDE SEQUENCE [LARGE SCALE GENOMIC DNA]</scope>
    <source>
        <strain evidence="13 14">XK5</strain>
    </source>
</reference>
<dbReference type="EMBL" id="CP016268">
    <property type="protein sequence ID" value="ANO51705.1"/>
    <property type="molecule type" value="Genomic_DNA"/>
</dbReference>
<dbReference type="RefSeq" id="WP_068616296.1">
    <property type="nucleotide sequence ID" value="NZ_CP016268.1"/>
</dbReference>
<keyword evidence="8 11" id="KW-0472">Membrane</keyword>
<keyword evidence="3" id="KW-1003">Cell membrane</keyword>
<dbReference type="GO" id="GO:0015627">
    <property type="term" value="C:type II protein secretion system complex"/>
    <property type="evidence" value="ECO:0007669"/>
    <property type="project" value="InterPro"/>
</dbReference>
<evidence type="ECO:0000256" key="3">
    <source>
        <dbReference type="ARBA" id="ARBA00022475"/>
    </source>
</evidence>
<gene>
    <name evidence="13" type="ORF">BA177_11280</name>
</gene>
<dbReference type="Proteomes" id="UP000092695">
    <property type="component" value="Chromosome"/>
</dbReference>
<feature type="domain" description="General secretion pathway GspH" evidence="12">
    <location>
        <begin position="49"/>
        <end position="161"/>
    </location>
</feature>
<dbReference type="InterPro" id="IPR012902">
    <property type="entry name" value="N_methyl_site"/>
</dbReference>
<dbReference type="InterPro" id="IPR045584">
    <property type="entry name" value="Pilin-like"/>
</dbReference>
<accession>A0A193LGN5</accession>
<sequence length="179" mass="20269">MHGPARRRGYTIYELLVTLTIAALVMTLGLPSFGRIGADQRIRAQIDPLFHAIHLARKTSVTRRQVVTLCPSTDQRQCQDSNDWSSGWIMFVNADRDLPAWRDDDETLLAVHQGDERIRISANRRSFTLRATELRATNGTLIFCDRAGRTRNRALVVSYTGRPRVADRNTRGEPYACAD</sequence>
<proteinExistence type="inferred from homology"/>
<dbReference type="Gene3D" id="3.55.40.10">
    <property type="entry name" value="minor pseudopilin epsh domain"/>
    <property type="match status" value="1"/>
</dbReference>
<keyword evidence="7 11" id="KW-1133">Transmembrane helix</keyword>
<evidence type="ECO:0000256" key="11">
    <source>
        <dbReference type="SAM" id="Phobius"/>
    </source>
</evidence>
<name>A0A193LGN5_9GAMM</name>
<evidence type="ECO:0000256" key="2">
    <source>
        <dbReference type="ARBA" id="ARBA00021549"/>
    </source>
</evidence>
<dbReference type="InterPro" id="IPR022346">
    <property type="entry name" value="T2SS_GspH"/>
</dbReference>
<comment type="subcellular location">
    <subcellularLocation>
        <location evidence="1">Cell inner membrane</location>
        <topology evidence="1">Single-pass membrane protein</topology>
    </subcellularLocation>
</comment>
<evidence type="ECO:0000256" key="5">
    <source>
        <dbReference type="ARBA" id="ARBA00022519"/>
    </source>
</evidence>
<evidence type="ECO:0000256" key="8">
    <source>
        <dbReference type="ARBA" id="ARBA00023136"/>
    </source>
</evidence>
<dbReference type="KEGG" id="woc:BA177_11280"/>
<evidence type="ECO:0000313" key="13">
    <source>
        <dbReference type="EMBL" id="ANO51705.1"/>
    </source>
</evidence>
<dbReference type="Pfam" id="PF12019">
    <property type="entry name" value="GspH"/>
    <property type="match status" value="1"/>
</dbReference>
<keyword evidence="4" id="KW-0488">Methylation</keyword>
<comment type="similarity">
    <text evidence="9">Belongs to the GSP H family.</text>
</comment>
<keyword evidence="14" id="KW-1185">Reference proteome</keyword>
<evidence type="ECO:0000256" key="10">
    <source>
        <dbReference type="ARBA" id="ARBA00030775"/>
    </source>
</evidence>
<evidence type="ECO:0000256" key="1">
    <source>
        <dbReference type="ARBA" id="ARBA00004377"/>
    </source>
</evidence>
<evidence type="ECO:0000259" key="12">
    <source>
        <dbReference type="Pfam" id="PF12019"/>
    </source>
</evidence>
<organism evidence="13 14">
    <name type="scientific">Woeseia oceani</name>
    <dbReference type="NCBI Taxonomy" id="1548547"/>
    <lineage>
        <taxon>Bacteria</taxon>
        <taxon>Pseudomonadati</taxon>
        <taxon>Pseudomonadota</taxon>
        <taxon>Gammaproteobacteria</taxon>
        <taxon>Woeseiales</taxon>
        <taxon>Woeseiaceae</taxon>
        <taxon>Woeseia</taxon>
    </lineage>
</organism>
<dbReference type="NCBIfam" id="TIGR02532">
    <property type="entry name" value="IV_pilin_GFxxxE"/>
    <property type="match status" value="1"/>
</dbReference>
<dbReference type="GO" id="GO:0015628">
    <property type="term" value="P:protein secretion by the type II secretion system"/>
    <property type="evidence" value="ECO:0007669"/>
    <property type="project" value="InterPro"/>
</dbReference>
<dbReference type="SUPFAM" id="SSF54523">
    <property type="entry name" value="Pili subunits"/>
    <property type="match status" value="1"/>
</dbReference>
<dbReference type="GO" id="GO:0005886">
    <property type="term" value="C:plasma membrane"/>
    <property type="evidence" value="ECO:0007669"/>
    <property type="project" value="UniProtKB-SubCell"/>
</dbReference>
<dbReference type="AlphaFoldDB" id="A0A193LGN5"/>
<evidence type="ECO:0000256" key="7">
    <source>
        <dbReference type="ARBA" id="ARBA00022989"/>
    </source>
</evidence>
<evidence type="ECO:0000256" key="6">
    <source>
        <dbReference type="ARBA" id="ARBA00022692"/>
    </source>
</evidence>
<keyword evidence="5" id="KW-0997">Cell inner membrane</keyword>
<evidence type="ECO:0000313" key="14">
    <source>
        <dbReference type="Proteomes" id="UP000092695"/>
    </source>
</evidence>
<protein>
    <recommendedName>
        <fullName evidence="2">Type II secretion system protein H</fullName>
    </recommendedName>
    <alternativeName>
        <fullName evidence="10">General secretion pathway protein H</fullName>
    </alternativeName>
</protein>
<evidence type="ECO:0000256" key="4">
    <source>
        <dbReference type="ARBA" id="ARBA00022481"/>
    </source>
</evidence>